<dbReference type="EMBL" id="JADPVI010000002">
    <property type="protein sequence ID" value="MBF8457439.1"/>
    <property type="molecule type" value="Genomic_DNA"/>
</dbReference>
<protein>
    <submittedName>
        <fullName evidence="6">LemA family protein</fullName>
    </submittedName>
</protein>
<evidence type="ECO:0000256" key="2">
    <source>
        <dbReference type="ARBA" id="ARBA00008854"/>
    </source>
</evidence>
<keyword evidence="4" id="KW-1133">Transmembrane helix</keyword>
<dbReference type="SUPFAM" id="SSF140478">
    <property type="entry name" value="LemA-like"/>
    <property type="match status" value="1"/>
</dbReference>
<name>A0ABS0FCK4_9FLAO</name>
<proteinExistence type="inferred from homology"/>
<comment type="caution">
    <text evidence="6">The sequence shown here is derived from an EMBL/GenBank/DDBJ whole genome shotgun (WGS) entry which is preliminary data.</text>
</comment>
<keyword evidence="5" id="KW-0472">Membrane</keyword>
<dbReference type="PANTHER" id="PTHR34478">
    <property type="entry name" value="PROTEIN LEMA"/>
    <property type="match status" value="1"/>
</dbReference>
<gene>
    <name evidence="6" type="ORF">IV494_09640</name>
</gene>
<evidence type="ECO:0000313" key="7">
    <source>
        <dbReference type="Proteomes" id="UP000660070"/>
    </source>
</evidence>
<keyword evidence="3" id="KW-0812">Transmembrane</keyword>
<dbReference type="Proteomes" id="UP000660070">
    <property type="component" value="Unassembled WGS sequence"/>
</dbReference>
<dbReference type="Gene3D" id="1.20.1440.20">
    <property type="entry name" value="LemA-like domain"/>
    <property type="match status" value="1"/>
</dbReference>
<sequence>MNMIIALLIFVVVIVMVFSFVINSFNQIVILKNNVDKSFSNIDVILKQRNDEVPNLVNVVKATALYENTILKDLTALRSQYLKAGKTNGKIKIAEQMNSQLKSFFITAENYPELKATQSFLQLQMRLSDIENMIADRREYFNESVNLYNIRIGIFPDVIFAKLMNYKKMQMLNFSDAEINYAEVKI</sequence>
<dbReference type="InterPro" id="IPR007156">
    <property type="entry name" value="MamQ_LemA"/>
</dbReference>
<comment type="subcellular location">
    <subcellularLocation>
        <location evidence="1">Membrane</location>
        <topology evidence="1">Single-pass membrane protein</topology>
    </subcellularLocation>
</comment>
<dbReference type="Pfam" id="PF04011">
    <property type="entry name" value="LemA"/>
    <property type="match status" value="1"/>
</dbReference>
<keyword evidence="7" id="KW-1185">Reference proteome</keyword>
<evidence type="ECO:0000256" key="4">
    <source>
        <dbReference type="ARBA" id="ARBA00022989"/>
    </source>
</evidence>
<evidence type="ECO:0000256" key="5">
    <source>
        <dbReference type="ARBA" id="ARBA00023136"/>
    </source>
</evidence>
<dbReference type="InterPro" id="IPR023353">
    <property type="entry name" value="LemA-like_dom_sf"/>
</dbReference>
<organism evidence="6 7">
    <name type="scientific">Kaistella gelatinilytica</name>
    <dbReference type="NCBI Taxonomy" id="2787636"/>
    <lineage>
        <taxon>Bacteria</taxon>
        <taxon>Pseudomonadati</taxon>
        <taxon>Bacteroidota</taxon>
        <taxon>Flavobacteriia</taxon>
        <taxon>Flavobacteriales</taxon>
        <taxon>Weeksellaceae</taxon>
        <taxon>Chryseobacterium group</taxon>
        <taxon>Kaistella</taxon>
    </lineage>
</organism>
<dbReference type="PANTHER" id="PTHR34478:SF1">
    <property type="entry name" value="PROTEIN LEMA"/>
    <property type="match status" value="1"/>
</dbReference>
<evidence type="ECO:0000256" key="3">
    <source>
        <dbReference type="ARBA" id="ARBA00022692"/>
    </source>
</evidence>
<evidence type="ECO:0000256" key="1">
    <source>
        <dbReference type="ARBA" id="ARBA00004167"/>
    </source>
</evidence>
<evidence type="ECO:0000313" key="6">
    <source>
        <dbReference type="EMBL" id="MBF8457439.1"/>
    </source>
</evidence>
<comment type="similarity">
    <text evidence="2">Belongs to the LemA family.</text>
</comment>
<accession>A0ABS0FCK4</accession>
<reference evidence="6 7" key="1">
    <citation type="submission" date="2020-11" db="EMBL/GenBank/DDBJ databases">
        <title>Kaistella gelatinilytica sp. nov., a flavobacterium isolated from Antarctic Soil.</title>
        <authorList>
            <person name="Li J."/>
        </authorList>
    </citation>
    <scope>NUCLEOTIDE SEQUENCE [LARGE SCALE GENOMIC DNA]</scope>
    <source>
        <strain evidence="6 7">G5-32</strain>
    </source>
</reference>